<dbReference type="PANTHER" id="PTHR11570">
    <property type="entry name" value="S-ADENOSYLMETHIONINE DECARBOXYLASE"/>
    <property type="match status" value="1"/>
</dbReference>
<dbReference type="GO" id="GO:0004014">
    <property type="term" value="F:adenosylmethionine decarboxylase activity"/>
    <property type="evidence" value="ECO:0007669"/>
    <property type="project" value="UniProtKB-EC"/>
</dbReference>
<dbReference type="InterPro" id="IPR016067">
    <property type="entry name" value="S-AdoMet_deCO2ase_core"/>
</dbReference>
<organism evidence="18 20">
    <name type="scientific">Dracunculus medinensis</name>
    <name type="common">Guinea worm</name>
    <dbReference type="NCBI Taxonomy" id="318479"/>
    <lineage>
        <taxon>Eukaryota</taxon>
        <taxon>Metazoa</taxon>
        <taxon>Ecdysozoa</taxon>
        <taxon>Nematoda</taxon>
        <taxon>Chromadorea</taxon>
        <taxon>Rhabditida</taxon>
        <taxon>Spirurina</taxon>
        <taxon>Dracunculoidea</taxon>
        <taxon>Dracunculidae</taxon>
        <taxon>Dracunculus</taxon>
    </lineage>
</organism>
<dbReference type="PROSITE" id="PS01336">
    <property type="entry name" value="ADOMETDC"/>
    <property type="match status" value="1"/>
</dbReference>
<dbReference type="OrthoDB" id="1068353at2759"/>
<evidence type="ECO:0000256" key="9">
    <source>
        <dbReference type="ARBA" id="ARBA00023239"/>
    </source>
</evidence>
<dbReference type="InterPro" id="IPR001985">
    <property type="entry name" value="S-AdoMet_decarboxylase_euk"/>
</dbReference>
<comment type="pathway">
    <text evidence="1 13">Amine and polyamine biosynthesis; S-adenosylmethioninamine biosynthesis; S-adenosylmethioninamine from S-adenosyl-L-methionine: step 1/1.</text>
</comment>
<evidence type="ECO:0000256" key="6">
    <source>
        <dbReference type="ARBA" id="ARBA00023066"/>
    </source>
</evidence>
<keyword evidence="19" id="KW-1185">Reference proteome</keyword>
<dbReference type="InterPro" id="IPR048283">
    <property type="entry name" value="AdoMetDC-like"/>
</dbReference>
<evidence type="ECO:0000313" key="18">
    <source>
        <dbReference type="Proteomes" id="UP000038040"/>
    </source>
</evidence>
<protein>
    <recommendedName>
        <fullName evidence="13">S-adenosylmethionine decarboxylase proenzyme</fullName>
        <ecNumber evidence="13">4.1.1.50</ecNumber>
    </recommendedName>
</protein>
<name>A0A0N4U743_DRAME</name>
<keyword evidence="6 13" id="KW-0745">Spermidine biosynthesis</keyword>
<evidence type="ECO:0000256" key="15">
    <source>
        <dbReference type="PIRSR" id="PIRSR001355-4"/>
    </source>
</evidence>
<evidence type="ECO:0000256" key="1">
    <source>
        <dbReference type="ARBA" id="ARBA00004911"/>
    </source>
</evidence>
<dbReference type="UniPathway" id="UPA00331">
    <property type="reaction ID" value="UER00451"/>
</dbReference>
<feature type="site" description="Cleavage (non-hydrolytic); by autolysis" evidence="15">
    <location>
        <begin position="110"/>
        <end position="111"/>
    </location>
</feature>
<dbReference type="GO" id="GO:0008295">
    <property type="term" value="P:spermidine biosynthetic process"/>
    <property type="evidence" value="ECO:0007669"/>
    <property type="project" value="UniProtKB-KW"/>
</dbReference>
<dbReference type="GO" id="GO:0005829">
    <property type="term" value="C:cytosol"/>
    <property type="evidence" value="ECO:0007669"/>
    <property type="project" value="TreeGrafter"/>
</dbReference>
<reference evidence="20" key="1">
    <citation type="submission" date="2017-02" db="UniProtKB">
        <authorList>
            <consortium name="WormBaseParasite"/>
        </authorList>
    </citation>
    <scope>IDENTIFICATION</scope>
</reference>
<keyword evidence="9 13" id="KW-0456">Lyase</keyword>
<proteinExistence type="inferred from homology"/>
<evidence type="ECO:0000256" key="12">
    <source>
        <dbReference type="ARBA" id="ARBA00048112"/>
    </source>
</evidence>
<dbReference type="STRING" id="318479.A0A0N4U743"/>
<evidence type="ECO:0000256" key="16">
    <source>
        <dbReference type="PIRSR" id="PIRSR001355-5"/>
    </source>
</evidence>
<reference evidence="17 19" key="2">
    <citation type="submission" date="2018-11" db="EMBL/GenBank/DDBJ databases">
        <authorList>
            <consortium name="Pathogen Informatics"/>
        </authorList>
    </citation>
    <scope>NUCLEOTIDE SEQUENCE [LARGE SCALE GENOMIC DNA]</scope>
</reference>
<keyword evidence="11 13" id="KW-0670">Pyruvate</keyword>
<evidence type="ECO:0000256" key="2">
    <source>
        <dbReference type="ARBA" id="ARBA00008466"/>
    </source>
</evidence>
<evidence type="ECO:0000256" key="10">
    <source>
        <dbReference type="ARBA" id="ARBA00023270"/>
    </source>
</evidence>
<evidence type="ECO:0000256" key="14">
    <source>
        <dbReference type="PIRSR" id="PIRSR001355-3"/>
    </source>
</evidence>
<feature type="chain" id="PRO_5042319602" description="S-adenosylmethionine decarboxylase beta chain" evidence="16">
    <location>
        <begin position="1"/>
        <end position="110"/>
    </location>
</feature>
<evidence type="ECO:0000256" key="7">
    <source>
        <dbReference type="ARBA" id="ARBA00023115"/>
    </source>
</evidence>
<dbReference type="Gene3D" id="3.60.90.10">
    <property type="entry name" value="S-adenosylmethionine decarboxylase"/>
    <property type="match status" value="2"/>
</dbReference>
<dbReference type="PIRSF" id="PIRSF001355">
    <property type="entry name" value="S-AdenosylMet_decarboxylase"/>
    <property type="match status" value="1"/>
</dbReference>
<keyword evidence="5 15" id="KW-0068">Autocatalytic cleavage</keyword>
<comment type="cofactor">
    <cofactor evidence="13">
        <name>pyruvate</name>
        <dbReference type="ChEBI" id="CHEBI:15361"/>
    </cofactor>
    <text evidence="13">Binds 1 pyruvoyl group covalently per subunit.</text>
</comment>
<evidence type="ECO:0000313" key="20">
    <source>
        <dbReference type="WBParaSite" id="DME_0000278801-mRNA-1"/>
    </source>
</evidence>
<feature type="chain" id="PRO_5042319603" description="S-adenosylmethionine decarboxylase alpha chain" evidence="16">
    <location>
        <begin position="111"/>
        <end position="347"/>
    </location>
</feature>
<evidence type="ECO:0000256" key="3">
    <source>
        <dbReference type="ARBA" id="ARBA00022691"/>
    </source>
</evidence>
<dbReference type="EMBL" id="UYYG01000001">
    <property type="protein sequence ID" value="VDN50044.1"/>
    <property type="molecule type" value="Genomic_DNA"/>
</dbReference>
<evidence type="ECO:0000313" key="19">
    <source>
        <dbReference type="Proteomes" id="UP000274756"/>
    </source>
</evidence>
<dbReference type="InterPro" id="IPR018166">
    <property type="entry name" value="S-AdoMet_deCO2ase_CS"/>
</dbReference>
<dbReference type="Pfam" id="PF01536">
    <property type="entry name" value="SAM_decarbox"/>
    <property type="match status" value="2"/>
</dbReference>
<dbReference type="GO" id="GO:0006597">
    <property type="term" value="P:spermine biosynthetic process"/>
    <property type="evidence" value="ECO:0007669"/>
    <property type="project" value="InterPro"/>
</dbReference>
<comment type="catalytic activity">
    <reaction evidence="12 13">
        <text>S-adenosyl-L-methionine + H(+) = S-adenosyl 3-(methylsulfanyl)propylamine + CO2</text>
        <dbReference type="Rhea" id="RHEA:15981"/>
        <dbReference type="ChEBI" id="CHEBI:15378"/>
        <dbReference type="ChEBI" id="CHEBI:16526"/>
        <dbReference type="ChEBI" id="CHEBI:57443"/>
        <dbReference type="ChEBI" id="CHEBI:59789"/>
        <dbReference type="EC" id="4.1.1.50"/>
    </reaction>
</comment>
<keyword evidence="3 13" id="KW-0949">S-adenosyl-L-methionine</keyword>
<comment type="similarity">
    <text evidence="2 13">Belongs to the eukaryotic AdoMetDC family.</text>
</comment>
<evidence type="ECO:0000256" key="11">
    <source>
        <dbReference type="ARBA" id="ARBA00023317"/>
    </source>
</evidence>
<dbReference type="SUPFAM" id="SSF56276">
    <property type="entry name" value="S-adenosylmethionine decarboxylase"/>
    <property type="match status" value="1"/>
</dbReference>
<dbReference type="WBParaSite" id="DME_0000278801-mRNA-1">
    <property type="protein sequence ID" value="DME_0000278801-mRNA-1"/>
    <property type="gene ID" value="DME_0000278801"/>
</dbReference>
<evidence type="ECO:0000256" key="4">
    <source>
        <dbReference type="ARBA" id="ARBA00022793"/>
    </source>
</evidence>
<dbReference type="PANTHER" id="PTHR11570:SF0">
    <property type="entry name" value="S-ADENOSYLMETHIONINE DECARBOXYLASE PROENZYME"/>
    <property type="match status" value="1"/>
</dbReference>
<keyword evidence="4 13" id="KW-0210">Decarboxylase</keyword>
<dbReference type="Proteomes" id="UP000038040">
    <property type="component" value="Unplaced"/>
</dbReference>
<evidence type="ECO:0000313" key="17">
    <source>
        <dbReference type="EMBL" id="VDN50044.1"/>
    </source>
</evidence>
<feature type="modified residue" description="Pyruvic acid (Ser); by autocatalysis" evidence="14">
    <location>
        <position position="111"/>
    </location>
</feature>
<evidence type="ECO:0000256" key="8">
    <source>
        <dbReference type="ARBA" id="ARBA00023145"/>
    </source>
</evidence>
<keyword evidence="7 13" id="KW-0620">Polyamine biosynthesis</keyword>
<keyword evidence="10 13" id="KW-0704">Schiff base</keyword>
<sequence length="347" mass="40524">MFCEDKISGIPKFEINFDSQNESLEEDSSSFTIYSSSSNPSPASSIVEDEHFFEGAEKLLEIWFHKVDSTSSGSLRSVPHFELVNMLQIAKCHILHMKSNEYLDSYILSESSMFVSDNRIILKTCGETRLLHVIDVILHLAKQYANLTEIANIFYSRKNFLRPERQPYPHHSFEDEIEYLNKYFKDGDGFTMGYSLPDKWFLYTLKEPEYTIHHPDHTLEILMSHLPDEISNAFTSLSKNGRNLTLDQYITIHVTPESDFSYVSFETNQNRTCVYRQTLSVLEIFKPGKFMITLFVNKFSENGIRTQRLLWDNEIIGYKCKDRQYISLKVGFFKKKDTHFLLNGRNN</sequence>
<accession>A0A0N4U743</accession>
<evidence type="ECO:0000256" key="5">
    <source>
        <dbReference type="ARBA" id="ARBA00022813"/>
    </source>
</evidence>
<dbReference type="AlphaFoldDB" id="A0A0N4U743"/>
<dbReference type="Proteomes" id="UP000274756">
    <property type="component" value="Unassembled WGS sequence"/>
</dbReference>
<evidence type="ECO:0000256" key="13">
    <source>
        <dbReference type="PIRNR" id="PIRNR001355"/>
    </source>
</evidence>
<gene>
    <name evidence="17" type="ORF">DME_LOCUS17</name>
</gene>
<keyword evidence="8 13" id="KW-0865">Zymogen</keyword>
<dbReference type="EC" id="4.1.1.50" evidence="13"/>